<name>A0A5N4AG01_PHOPY</name>
<comment type="subcellular location">
    <subcellularLocation>
        <location evidence="1">Membrane</location>
        <topology evidence="1">Multi-pass membrane protein</topology>
    </subcellularLocation>
</comment>
<evidence type="ECO:0000256" key="6">
    <source>
        <dbReference type="ARBA" id="ARBA00022826"/>
    </source>
</evidence>
<dbReference type="GO" id="GO:0005251">
    <property type="term" value="F:delayed rectifier potassium channel activity"/>
    <property type="evidence" value="ECO:0007669"/>
    <property type="project" value="TreeGrafter"/>
</dbReference>
<dbReference type="Proteomes" id="UP000327044">
    <property type="component" value="Unassembled WGS sequence"/>
</dbReference>
<evidence type="ECO:0000256" key="4">
    <source>
        <dbReference type="ARBA" id="ARBA00022553"/>
    </source>
</evidence>
<evidence type="ECO:0000256" key="7">
    <source>
        <dbReference type="ARBA" id="ARBA00022882"/>
    </source>
</evidence>
<evidence type="ECO:0000256" key="9">
    <source>
        <dbReference type="ARBA" id="ARBA00022989"/>
    </source>
</evidence>
<dbReference type="FunFam" id="1.10.287.70:FF:000034">
    <property type="entry name" value="Potassium voltage-gated channel subfamily B member"/>
    <property type="match status" value="1"/>
</dbReference>
<dbReference type="SMART" id="SM00225">
    <property type="entry name" value="BTB"/>
    <property type="match status" value="1"/>
</dbReference>
<feature type="transmembrane region" description="Helical" evidence="14">
    <location>
        <begin position="306"/>
        <end position="326"/>
    </location>
</feature>
<keyword evidence="11 14" id="KW-0472">Membrane</keyword>
<dbReference type="InterPro" id="IPR027359">
    <property type="entry name" value="Volt_channel_dom_sf"/>
</dbReference>
<evidence type="ECO:0000256" key="5">
    <source>
        <dbReference type="ARBA" id="ARBA00022692"/>
    </source>
</evidence>
<feature type="region of interest" description="Disordered" evidence="13">
    <location>
        <begin position="1"/>
        <end position="61"/>
    </location>
</feature>
<dbReference type="EMBL" id="VVIM01000007">
    <property type="protein sequence ID" value="KAB0796233.1"/>
    <property type="molecule type" value="Genomic_DNA"/>
</dbReference>
<dbReference type="Gene3D" id="3.30.710.10">
    <property type="entry name" value="Potassium Channel Kv1.1, Chain A"/>
    <property type="match status" value="1"/>
</dbReference>
<evidence type="ECO:0000256" key="13">
    <source>
        <dbReference type="SAM" id="MobiDB-lite"/>
    </source>
</evidence>
<gene>
    <name evidence="16" type="ORF">PPYR_10294</name>
</gene>
<feature type="transmembrane region" description="Helical" evidence="14">
    <location>
        <begin position="439"/>
        <end position="464"/>
    </location>
</feature>
<keyword evidence="2" id="KW-0813">Transport</keyword>
<evidence type="ECO:0000256" key="3">
    <source>
        <dbReference type="ARBA" id="ARBA00022538"/>
    </source>
</evidence>
<reference evidence="16 17" key="1">
    <citation type="journal article" date="2018" name="Elife">
        <title>Firefly genomes illuminate parallel origins of bioluminescence in beetles.</title>
        <authorList>
            <person name="Fallon T.R."/>
            <person name="Lower S.E."/>
            <person name="Chang C.H."/>
            <person name="Bessho-Uehara M."/>
            <person name="Martin G.J."/>
            <person name="Bewick A.J."/>
            <person name="Behringer M."/>
            <person name="Debat H.J."/>
            <person name="Wong I."/>
            <person name="Day J.C."/>
            <person name="Suvorov A."/>
            <person name="Silva C.J."/>
            <person name="Stanger-Hall K.F."/>
            <person name="Hall D.W."/>
            <person name="Schmitz R.J."/>
            <person name="Nelson D.R."/>
            <person name="Lewis S.M."/>
            <person name="Shigenobu S."/>
            <person name="Bybee S.M."/>
            <person name="Larracuente A.M."/>
            <person name="Oba Y."/>
            <person name="Weng J.K."/>
        </authorList>
    </citation>
    <scope>NUCLEOTIDE SEQUENCE [LARGE SCALE GENOMIC DNA]</scope>
    <source>
        <strain evidence="16">1611_PpyrPB1</strain>
        <tissue evidence="16">Whole body</tissue>
    </source>
</reference>
<feature type="transmembrane region" description="Helical" evidence="14">
    <location>
        <begin position="232"/>
        <end position="254"/>
    </location>
</feature>
<keyword evidence="3" id="KW-0633">Potassium transport</keyword>
<feature type="compositionally biased region" description="Pro residues" evidence="13">
    <location>
        <begin position="37"/>
        <end position="48"/>
    </location>
</feature>
<dbReference type="AlphaFoldDB" id="A0A5N4AG01"/>
<evidence type="ECO:0000313" key="17">
    <source>
        <dbReference type="Proteomes" id="UP000327044"/>
    </source>
</evidence>
<keyword evidence="4" id="KW-0597">Phosphoprotein</keyword>
<dbReference type="GO" id="GO:0051260">
    <property type="term" value="P:protein homooligomerization"/>
    <property type="evidence" value="ECO:0007669"/>
    <property type="project" value="InterPro"/>
</dbReference>
<dbReference type="FunFam" id="3.30.710.10:FF:000010">
    <property type="entry name" value="Potassium voltage-gated channel subfamily B member"/>
    <property type="match status" value="1"/>
</dbReference>
<dbReference type="InterPro" id="IPR003968">
    <property type="entry name" value="K_chnl_volt-dep_Kv"/>
</dbReference>
<dbReference type="PRINTS" id="PR01494">
    <property type="entry name" value="KV9CHANNEL"/>
</dbReference>
<dbReference type="Gene3D" id="1.10.287.70">
    <property type="match status" value="1"/>
</dbReference>
<feature type="transmembrane region" description="Helical" evidence="14">
    <location>
        <begin position="274"/>
        <end position="294"/>
    </location>
</feature>
<feature type="transmembrane region" description="Helical" evidence="14">
    <location>
        <begin position="378"/>
        <end position="399"/>
    </location>
</feature>
<evidence type="ECO:0000313" key="16">
    <source>
        <dbReference type="EMBL" id="KAB0796233.1"/>
    </source>
</evidence>
<keyword evidence="10" id="KW-0406">Ion transport</keyword>
<proteinExistence type="predicted"/>
<dbReference type="GO" id="GO:0008076">
    <property type="term" value="C:voltage-gated potassium channel complex"/>
    <property type="evidence" value="ECO:0007669"/>
    <property type="project" value="InterPro"/>
</dbReference>
<protein>
    <recommendedName>
        <fullName evidence="15">BTB domain-containing protein</fullName>
    </recommendedName>
</protein>
<keyword evidence="6" id="KW-0631">Potassium channel</keyword>
<keyword evidence="9 14" id="KW-1133">Transmembrane helix</keyword>
<dbReference type="SUPFAM" id="SSF81324">
    <property type="entry name" value="Voltage-gated potassium channels"/>
    <property type="match status" value="1"/>
</dbReference>
<accession>A0A5N4AG01</accession>
<dbReference type="InterPro" id="IPR003131">
    <property type="entry name" value="T1-type_BTB"/>
</dbReference>
<dbReference type="CDD" id="cd18413">
    <property type="entry name" value="BTB_POZ_Shab-like"/>
    <property type="match status" value="1"/>
</dbReference>
<keyword evidence="17" id="KW-1185">Reference proteome</keyword>
<dbReference type="GO" id="GO:0001508">
    <property type="term" value="P:action potential"/>
    <property type="evidence" value="ECO:0007669"/>
    <property type="project" value="TreeGrafter"/>
</dbReference>
<dbReference type="Gene3D" id="1.20.120.350">
    <property type="entry name" value="Voltage-gated potassium channels. Chain C"/>
    <property type="match status" value="1"/>
</dbReference>
<dbReference type="InParanoid" id="A0A5N4AG01"/>
<evidence type="ECO:0000256" key="1">
    <source>
        <dbReference type="ARBA" id="ARBA00004141"/>
    </source>
</evidence>
<evidence type="ECO:0000256" key="10">
    <source>
        <dbReference type="ARBA" id="ARBA00023065"/>
    </source>
</evidence>
<evidence type="ECO:0000256" key="12">
    <source>
        <dbReference type="ARBA" id="ARBA00023303"/>
    </source>
</evidence>
<dbReference type="PRINTS" id="PR01491">
    <property type="entry name" value="KVCHANNEL"/>
</dbReference>
<feature type="domain" description="BTB" evidence="15">
    <location>
        <begin position="77"/>
        <end position="186"/>
    </location>
</feature>
<dbReference type="InterPro" id="IPR011333">
    <property type="entry name" value="SKP1/BTB/POZ_sf"/>
</dbReference>
<evidence type="ECO:0000256" key="8">
    <source>
        <dbReference type="ARBA" id="ARBA00022958"/>
    </source>
</evidence>
<keyword evidence="8" id="KW-0630">Potassium</keyword>
<sequence length="532" mass="60966">MVGDRDGDELGTRWEPPSIDSGSVREVRYSSFSQASPPQPPPLPPPLPLQQRRPYSRSMSSLPPEPFMIMRSKALNRRVVINVGGVKHEVLWRTLDRLPHTRLGRLRDCNTHEAIIELCDDYSLVDNEYFFDRHPKSFSSILNFYRTGKLHLVDEMCVLAFSDDLEYWGVDELYLESCCQHKYHQRKEHVHEEMRKEAESLRQRDEEEFGDDKCSQYQKWLWDMLEKPTTSIAARVIAIVSILFIVVSTVALTLNTIPSMQVYDDRGVAQDNPQLAMVEVVCITWFSLEYILRFSASPNKWKFFKGGLNVIDLLAILPYFVSLFLLETNKNANDQFQDVRRVVQVFRIMRILRILKLARHSTGLQSLGFTLRNSYKELGLLMLFLAMGVLIFSSLAYFAEKEEPGTKFISIPETFWWAGITMTTVGYGDIYPTTALGKVIGSVCCICGVLVIALPIPIIVNNFAEFYKNQMRREKALKRREALERAKREGSIVSFHHINLRDAFAKSMDLIDVIVDTGDKCALIGGNEGRIS</sequence>
<dbReference type="PRINTS" id="PR00169">
    <property type="entry name" value="KCHANNEL"/>
</dbReference>
<evidence type="ECO:0000256" key="14">
    <source>
        <dbReference type="SAM" id="Phobius"/>
    </source>
</evidence>
<dbReference type="Pfam" id="PF00520">
    <property type="entry name" value="Ion_trans"/>
    <property type="match status" value="1"/>
</dbReference>
<keyword evidence="7" id="KW-0851">Voltage-gated channel</keyword>
<dbReference type="InterPro" id="IPR000210">
    <property type="entry name" value="BTB/POZ_dom"/>
</dbReference>
<evidence type="ECO:0000256" key="11">
    <source>
        <dbReference type="ARBA" id="ARBA00023136"/>
    </source>
</evidence>
<dbReference type="PANTHER" id="PTHR11537">
    <property type="entry name" value="VOLTAGE-GATED POTASSIUM CHANNEL"/>
    <property type="match status" value="1"/>
</dbReference>
<keyword evidence="12" id="KW-0407">Ion channel</keyword>
<evidence type="ECO:0000259" key="15">
    <source>
        <dbReference type="SMART" id="SM00225"/>
    </source>
</evidence>
<dbReference type="InterPro" id="IPR028325">
    <property type="entry name" value="VG_K_chnl"/>
</dbReference>
<dbReference type="PANTHER" id="PTHR11537:SF254">
    <property type="entry name" value="POTASSIUM VOLTAGE-GATED CHANNEL PROTEIN SHAB"/>
    <property type="match status" value="1"/>
</dbReference>
<organism evidence="16 17">
    <name type="scientific">Photinus pyralis</name>
    <name type="common">Common eastern firefly</name>
    <name type="synonym">Lampyris pyralis</name>
    <dbReference type="NCBI Taxonomy" id="7054"/>
    <lineage>
        <taxon>Eukaryota</taxon>
        <taxon>Metazoa</taxon>
        <taxon>Ecdysozoa</taxon>
        <taxon>Arthropoda</taxon>
        <taxon>Hexapoda</taxon>
        <taxon>Insecta</taxon>
        <taxon>Pterygota</taxon>
        <taxon>Neoptera</taxon>
        <taxon>Endopterygota</taxon>
        <taxon>Coleoptera</taxon>
        <taxon>Polyphaga</taxon>
        <taxon>Elateriformia</taxon>
        <taxon>Elateroidea</taxon>
        <taxon>Lampyridae</taxon>
        <taxon>Lampyrinae</taxon>
        <taxon>Photinus</taxon>
    </lineage>
</organism>
<keyword evidence="5 14" id="KW-0812">Transmembrane</keyword>
<dbReference type="InterPro" id="IPR003971">
    <property type="entry name" value="K_chnl_volt-dep_Kv5/Kv9"/>
</dbReference>
<dbReference type="InterPro" id="IPR005821">
    <property type="entry name" value="Ion_trans_dom"/>
</dbReference>
<comment type="caution">
    <text evidence="16">The sequence shown here is derived from an EMBL/GenBank/DDBJ whole genome shotgun (WGS) entry which is preliminary data.</text>
</comment>
<dbReference type="Pfam" id="PF02214">
    <property type="entry name" value="BTB_2"/>
    <property type="match status" value="1"/>
</dbReference>
<dbReference type="SUPFAM" id="SSF54695">
    <property type="entry name" value="POZ domain"/>
    <property type="match status" value="1"/>
</dbReference>
<feature type="compositionally biased region" description="Basic and acidic residues" evidence="13">
    <location>
        <begin position="1"/>
        <end position="12"/>
    </location>
</feature>
<dbReference type="FunFam" id="1.20.120.350:FF:000018">
    <property type="entry name" value="Potassium voltage-gated channel subfamily B member"/>
    <property type="match status" value="1"/>
</dbReference>
<evidence type="ECO:0000256" key="2">
    <source>
        <dbReference type="ARBA" id="ARBA00022448"/>
    </source>
</evidence>